<dbReference type="AlphaFoldDB" id="G9XSH2"/>
<evidence type="ECO:0000313" key="1">
    <source>
        <dbReference type="EMBL" id="EHL05389.1"/>
    </source>
</evidence>
<comment type="caution">
    <text evidence="1">The sequence shown here is derived from an EMBL/GenBank/DDBJ whole genome shotgun (WGS) entry which is preliminary data.</text>
</comment>
<accession>G9XSH2</accession>
<gene>
    <name evidence="1" type="ORF">HMPREF0322_03944</name>
</gene>
<evidence type="ECO:0000313" key="2">
    <source>
        <dbReference type="Proteomes" id="UP000004416"/>
    </source>
</evidence>
<dbReference type="HOGENOM" id="CLU_3117123_0_0_9"/>
<sequence>MYPYGYRFVNKNAFAGETPQSMESLLDIFVWQCYSFYGKYAFHRKGRGRQ</sequence>
<reference evidence="1 2" key="1">
    <citation type="submission" date="2011-08" db="EMBL/GenBank/DDBJ databases">
        <authorList>
            <person name="Weinstock G."/>
            <person name="Sodergren E."/>
            <person name="Clifton S."/>
            <person name="Fulton L."/>
            <person name="Fulton B."/>
            <person name="Courtney L."/>
            <person name="Fronick C."/>
            <person name="Harrison M."/>
            <person name="Strong C."/>
            <person name="Farmer C."/>
            <person name="Delahaunty K."/>
            <person name="Markovic C."/>
            <person name="Hall O."/>
            <person name="Minx P."/>
            <person name="Tomlinson C."/>
            <person name="Mitreva M."/>
            <person name="Hou S."/>
            <person name="Chen J."/>
            <person name="Wollam A."/>
            <person name="Pepin K.H."/>
            <person name="Johnson M."/>
            <person name="Bhonagiri V."/>
            <person name="Zhang X."/>
            <person name="Suruliraj S."/>
            <person name="Warren W."/>
            <person name="Chinwalla A."/>
            <person name="Mardis E.R."/>
            <person name="Wilson R.K."/>
        </authorList>
    </citation>
    <scope>NUCLEOTIDE SEQUENCE [LARGE SCALE GENOMIC DNA]</scope>
    <source>
        <strain evidence="1 2">DP7</strain>
    </source>
</reference>
<organism evidence="1 2">
    <name type="scientific">Desulfitobacterium hafniense DP7</name>
    <dbReference type="NCBI Taxonomy" id="537010"/>
    <lineage>
        <taxon>Bacteria</taxon>
        <taxon>Bacillati</taxon>
        <taxon>Bacillota</taxon>
        <taxon>Clostridia</taxon>
        <taxon>Eubacteriales</taxon>
        <taxon>Desulfitobacteriaceae</taxon>
        <taxon>Desulfitobacterium</taxon>
    </lineage>
</organism>
<protein>
    <submittedName>
        <fullName evidence="1">Uncharacterized protein</fullName>
    </submittedName>
</protein>
<dbReference type="Proteomes" id="UP000004416">
    <property type="component" value="Unassembled WGS sequence"/>
</dbReference>
<proteinExistence type="predicted"/>
<dbReference type="EMBL" id="AFZX01000104">
    <property type="protein sequence ID" value="EHL05389.1"/>
    <property type="molecule type" value="Genomic_DNA"/>
</dbReference>
<name>G9XSH2_DESHA</name>